<evidence type="ECO:0000313" key="3">
    <source>
        <dbReference type="EMBL" id="SDU83790.1"/>
    </source>
</evidence>
<feature type="transmembrane region" description="Helical" evidence="2">
    <location>
        <begin position="136"/>
        <end position="153"/>
    </location>
</feature>
<evidence type="ECO:0000256" key="1">
    <source>
        <dbReference type="SAM" id="MobiDB-lite"/>
    </source>
</evidence>
<feature type="region of interest" description="Disordered" evidence="1">
    <location>
        <begin position="351"/>
        <end position="371"/>
    </location>
</feature>
<feature type="transmembrane region" description="Helical" evidence="2">
    <location>
        <begin position="52"/>
        <end position="73"/>
    </location>
</feature>
<evidence type="ECO:0008006" key="5">
    <source>
        <dbReference type="Google" id="ProtNLM"/>
    </source>
</evidence>
<feature type="transmembrane region" description="Helical" evidence="2">
    <location>
        <begin position="85"/>
        <end position="103"/>
    </location>
</feature>
<feature type="transmembrane region" description="Helical" evidence="2">
    <location>
        <begin position="20"/>
        <end position="40"/>
    </location>
</feature>
<gene>
    <name evidence="3" type="ORF">SAMN04488548_136783</name>
</gene>
<feature type="compositionally biased region" description="Low complexity" evidence="1">
    <location>
        <begin position="351"/>
        <end position="365"/>
    </location>
</feature>
<reference evidence="3 4" key="1">
    <citation type="submission" date="2016-10" db="EMBL/GenBank/DDBJ databases">
        <authorList>
            <person name="de Groot N.N."/>
        </authorList>
    </citation>
    <scope>NUCLEOTIDE SEQUENCE [LARGE SCALE GENOMIC DNA]</scope>
    <source>
        <strain evidence="3 4">DSM 44215</strain>
    </source>
</reference>
<accession>A0A1H2LRZ9</accession>
<dbReference type="AlphaFoldDB" id="A0A1H2LRZ9"/>
<dbReference type="STRING" id="158898.SAMN04488548_136783"/>
<organism evidence="3 4">
    <name type="scientific">Gordonia westfalica</name>
    <dbReference type="NCBI Taxonomy" id="158898"/>
    <lineage>
        <taxon>Bacteria</taxon>
        <taxon>Bacillati</taxon>
        <taxon>Actinomycetota</taxon>
        <taxon>Actinomycetes</taxon>
        <taxon>Mycobacteriales</taxon>
        <taxon>Gordoniaceae</taxon>
        <taxon>Gordonia</taxon>
    </lineage>
</organism>
<feature type="transmembrane region" description="Helical" evidence="2">
    <location>
        <begin position="159"/>
        <end position="182"/>
    </location>
</feature>
<sequence length="371" mass="39294">MIGNCERGRDVERGAVDNAFGIGSFPLWLAMGIFGCGYLVVTVYANNDVTGVWQWIGIIAGLVFFAAGGFLILDVPGDPLPVPPTVVISVLAVAGVTASLFSLPFPLTHVMQTGPPIGASVIVLAFVAVRGRPSAAWTASIVISVIATVWGHVATQGAMWGLAVTLPGYAIMIMGSLFSLMLRPMARQLYALREANERQAARDAAAAAAAEVRHRRLAAVDERARPILTRIVERREFSADEVAVARLIEAQLRDGIRASDLDLPQVRDAAWRARLRGVKVVLLDDGGLSVLADDEAARARDRLAAAVAELLADAESGRVTVRIHPPGRNTLASVGVDTDDQVELVEFTAAGTAHSSSSATPAPSADRWPAR</sequence>
<protein>
    <recommendedName>
        <fullName evidence="5">Signal transduction histidine kinase</fullName>
    </recommendedName>
</protein>
<name>A0A1H2LRZ9_9ACTN</name>
<dbReference type="RefSeq" id="WP_074854102.1">
    <property type="nucleotide sequence ID" value="NZ_FNLM01000036.1"/>
</dbReference>
<proteinExistence type="predicted"/>
<evidence type="ECO:0000313" key="4">
    <source>
        <dbReference type="Proteomes" id="UP000183180"/>
    </source>
</evidence>
<dbReference type="Proteomes" id="UP000183180">
    <property type="component" value="Unassembled WGS sequence"/>
</dbReference>
<keyword evidence="2" id="KW-0472">Membrane</keyword>
<keyword evidence="2" id="KW-0812">Transmembrane</keyword>
<dbReference type="OrthoDB" id="4465106at2"/>
<dbReference type="EMBL" id="FNLM01000036">
    <property type="protein sequence ID" value="SDU83790.1"/>
    <property type="molecule type" value="Genomic_DNA"/>
</dbReference>
<feature type="transmembrane region" description="Helical" evidence="2">
    <location>
        <begin position="109"/>
        <end position="129"/>
    </location>
</feature>
<keyword evidence="2" id="KW-1133">Transmembrane helix</keyword>
<evidence type="ECO:0000256" key="2">
    <source>
        <dbReference type="SAM" id="Phobius"/>
    </source>
</evidence>